<dbReference type="Gene3D" id="3.40.50.2000">
    <property type="entry name" value="Glycogen Phosphorylase B"/>
    <property type="match status" value="2"/>
</dbReference>
<dbReference type="GO" id="GO:0004373">
    <property type="term" value="F:alpha-1,4-glucan glucosyltransferase (UDP-glucose donor) activity"/>
    <property type="evidence" value="ECO:0007669"/>
    <property type="project" value="UniProtKB-EC"/>
</dbReference>
<sequence length="385" mass="42905">MRVLYEGAIFQILRCGGVARYFTELIRHLPQDCQPTVVGPAAEAPEFSNPRLSYRGVQTDPPVSWLRKLTRERMQRRIGQQFDAVDAEIEHWTYYSGLCRRSIRRGNRPLIATVLDFVHEAVPSLDPSGKHIALKHAAIRTADHLICISQSTHDELCERFPDCRGKASVIPLGTSLSDVTPAALPAALTDKPYVLFVGRRNSYKNFQVVWKAWNRLGGALPQEAKLVMVGPPMKRREATQLQWRDDGSAILMPNASDALLRTLYERARAFVFPSKAEGFGLPSLEAMAAGTPVMVSDLPVMREVAGDCGYYFDPDDVEMVAQMLRSALTDTLPNKQAIIQAGRRRAASFQWQSTAKRTAAVYRAVAEQTKTSSDNRSSDNRLCVA</sequence>
<dbReference type="PANTHER" id="PTHR46401:SF2">
    <property type="entry name" value="GLYCOSYLTRANSFERASE WBBK-RELATED"/>
    <property type="match status" value="1"/>
</dbReference>
<protein>
    <submittedName>
        <fullName evidence="4">Glycogen synthase</fullName>
        <ecNumber evidence="4">2.4.1.11</ecNumber>
    </submittedName>
</protein>
<evidence type="ECO:0000313" key="5">
    <source>
        <dbReference type="Proteomes" id="UP000321353"/>
    </source>
</evidence>
<dbReference type="KEGG" id="smam:Mal15_50380"/>
<name>A0A5B9MI24_9BACT</name>
<accession>A0A5B9MI24</accession>
<keyword evidence="4" id="KW-0328">Glycosyltransferase</keyword>
<feature type="domain" description="Glycosyl transferase family 1" evidence="2">
    <location>
        <begin position="189"/>
        <end position="344"/>
    </location>
</feature>
<dbReference type="Proteomes" id="UP000321353">
    <property type="component" value="Chromosome"/>
</dbReference>
<evidence type="ECO:0000259" key="2">
    <source>
        <dbReference type="Pfam" id="PF00534"/>
    </source>
</evidence>
<dbReference type="AlphaFoldDB" id="A0A5B9MI24"/>
<keyword evidence="1 4" id="KW-0808">Transferase</keyword>
<feature type="domain" description="Glycosyltransferase subfamily 4-like N-terminal" evidence="3">
    <location>
        <begin position="16"/>
        <end position="176"/>
    </location>
</feature>
<dbReference type="EMBL" id="CP036264">
    <property type="protein sequence ID" value="QEG00962.1"/>
    <property type="molecule type" value="Genomic_DNA"/>
</dbReference>
<reference evidence="4 5" key="1">
    <citation type="submission" date="2019-02" db="EMBL/GenBank/DDBJ databases">
        <title>Planctomycetal bacteria perform biofilm scaping via a novel small molecule.</title>
        <authorList>
            <person name="Jeske O."/>
            <person name="Boedeker C."/>
            <person name="Wiegand S."/>
            <person name="Breitling P."/>
            <person name="Kallscheuer N."/>
            <person name="Jogler M."/>
            <person name="Rohde M."/>
            <person name="Petersen J."/>
            <person name="Medema M.H."/>
            <person name="Surup F."/>
            <person name="Jogler C."/>
        </authorList>
    </citation>
    <scope>NUCLEOTIDE SEQUENCE [LARGE SCALE GENOMIC DNA]</scope>
    <source>
        <strain evidence="4 5">Mal15</strain>
    </source>
</reference>
<dbReference type="InterPro" id="IPR001296">
    <property type="entry name" value="Glyco_trans_1"/>
</dbReference>
<evidence type="ECO:0000313" key="4">
    <source>
        <dbReference type="EMBL" id="QEG00962.1"/>
    </source>
</evidence>
<evidence type="ECO:0000259" key="3">
    <source>
        <dbReference type="Pfam" id="PF13439"/>
    </source>
</evidence>
<gene>
    <name evidence="4" type="ORF">Mal15_50380</name>
</gene>
<dbReference type="EC" id="2.4.1.11" evidence="4"/>
<keyword evidence="5" id="KW-1185">Reference proteome</keyword>
<dbReference type="RefSeq" id="WP_147870114.1">
    <property type="nucleotide sequence ID" value="NZ_CP036264.1"/>
</dbReference>
<dbReference type="Pfam" id="PF00534">
    <property type="entry name" value="Glycos_transf_1"/>
    <property type="match status" value="1"/>
</dbReference>
<dbReference type="PANTHER" id="PTHR46401">
    <property type="entry name" value="GLYCOSYLTRANSFERASE WBBK-RELATED"/>
    <property type="match status" value="1"/>
</dbReference>
<organism evidence="4 5">
    <name type="scientific">Stieleria maiorica</name>
    <dbReference type="NCBI Taxonomy" id="2795974"/>
    <lineage>
        <taxon>Bacteria</taxon>
        <taxon>Pseudomonadati</taxon>
        <taxon>Planctomycetota</taxon>
        <taxon>Planctomycetia</taxon>
        <taxon>Pirellulales</taxon>
        <taxon>Pirellulaceae</taxon>
        <taxon>Stieleria</taxon>
    </lineage>
</organism>
<dbReference type="CDD" id="cd03809">
    <property type="entry name" value="GT4_MtfB-like"/>
    <property type="match status" value="1"/>
</dbReference>
<dbReference type="GO" id="GO:0009103">
    <property type="term" value="P:lipopolysaccharide biosynthetic process"/>
    <property type="evidence" value="ECO:0007669"/>
    <property type="project" value="TreeGrafter"/>
</dbReference>
<evidence type="ECO:0000256" key="1">
    <source>
        <dbReference type="ARBA" id="ARBA00022679"/>
    </source>
</evidence>
<proteinExistence type="predicted"/>
<dbReference type="InterPro" id="IPR028098">
    <property type="entry name" value="Glyco_trans_4-like_N"/>
</dbReference>
<dbReference type="Pfam" id="PF13439">
    <property type="entry name" value="Glyco_transf_4"/>
    <property type="match status" value="1"/>
</dbReference>
<dbReference type="SUPFAM" id="SSF53756">
    <property type="entry name" value="UDP-Glycosyltransferase/glycogen phosphorylase"/>
    <property type="match status" value="1"/>
</dbReference>